<sequence length="50" mass="5780">MKMNKSSVKTAPTHRSFCVVFVSVPSTLSLSRYLYQLVVLNYTHKNIRSF</sequence>
<accession>A0A251S3X7</accession>
<proteinExistence type="predicted"/>
<name>A0A251S3X7_HELAN</name>
<protein>
    <submittedName>
        <fullName evidence="1">Uncharacterized protein</fullName>
    </submittedName>
</protein>
<keyword evidence="2" id="KW-1185">Reference proteome</keyword>
<dbReference type="EMBL" id="CM007905">
    <property type="protein sequence ID" value="OTF91861.1"/>
    <property type="molecule type" value="Genomic_DNA"/>
</dbReference>
<evidence type="ECO:0000313" key="2">
    <source>
        <dbReference type="Proteomes" id="UP000215914"/>
    </source>
</evidence>
<dbReference type="AlphaFoldDB" id="A0A251S3X7"/>
<evidence type="ECO:0000313" key="1">
    <source>
        <dbReference type="EMBL" id="OTF91861.1"/>
    </source>
</evidence>
<reference evidence="2" key="1">
    <citation type="journal article" date="2017" name="Nature">
        <title>The sunflower genome provides insights into oil metabolism, flowering and Asterid evolution.</title>
        <authorList>
            <person name="Badouin H."/>
            <person name="Gouzy J."/>
            <person name="Grassa C.J."/>
            <person name="Murat F."/>
            <person name="Staton S.E."/>
            <person name="Cottret L."/>
            <person name="Lelandais-Briere C."/>
            <person name="Owens G.L."/>
            <person name="Carrere S."/>
            <person name="Mayjonade B."/>
            <person name="Legrand L."/>
            <person name="Gill N."/>
            <person name="Kane N.C."/>
            <person name="Bowers J.E."/>
            <person name="Hubner S."/>
            <person name="Bellec A."/>
            <person name="Berard A."/>
            <person name="Berges H."/>
            <person name="Blanchet N."/>
            <person name="Boniface M.C."/>
            <person name="Brunel D."/>
            <person name="Catrice O."/>
            <person name="Chaidir N."/>
            <person name="Claudel C."/>
            <person name="Donnadieu C."/>
            <person name="Faraut T."/>
            <person name="Fievet G."/>
            <person name="Helmstetter N."/>
            <person name="King M."/>
            <person name="Knapp S.J."/>
            <person name="Lai Z."/>
            <person name="Le Paslier M.C."/>
            <person name="Lippi Y."/>
            <person name="Lorenzon L."/>
            <person name="Mandel J.R."/>
            <person name="Marage G."/>
            <person name="Marchand G."/>
            <person name="Marquand E."/>
            <person name="Bret-Mestries E."/>
            <person name="Morien E."/>
            <person name="Nambeesan S."/>
            <person name="Nguyen T."/>
            <person name="Pegot-Espagnet P."/>
            <person name="Pouilly N."/>
            <person name="Raftis F."/>
            <person name="Sallet E."/>
            <person name="Schiex T."/>
            <person name="Thomas J."/>
            <person name="Vandecasteele C."/>
            <person name="Vares D."/>
            <person name="Vear F."/>
            <person name="Vautrin S."/>
            <person name="Crespi M."/>
            <person name="Mangin B."/>
            <person name="Burke J.M."/>
            <person name="Salse J."/>
            <person name="Munos S."/>
            <person name="Vincourt P."/>
            <person name="Rieseberg L.H."/>
            <person name="Langlade N.B."/>
        </authorList>
    </citation>
    <scope>NUCLEOTIDE SEQUENCE [LARGE SCALE GENOMIC DNA]</scope>
    <source>
        <strain evidence="2">cv. SF193</strain>
    </source>
</reference>
<dbReference type="InParanoid" id="A0A251S3X7"/>
<dbReference type="Proteomes" id="UP000215914">
    <property type="component" value="Chromosome 16"/>
</dbReference>
<organism evidence="1 2">
    <name type="scientific">Helianthus annuus</name>
    <name type="common">Common sunflower</name>
    <dbReference type="NCBI Taxonomy" id="4232"/>
    <lineage>
        <taxon>Eukaryota</taxon>
        <taxon>Viridiplantae</taxon>
        <taxon>Streptophyta</taxon>
        <taxon>Embryophyta</taxon>
        <taxon>Tracheophyta</taxon>
        <taxon>Spermatophyta</taxon>
        <taxon>Magnoliopsida</taxon>
        <taxon>eudicotyledons</taxon>
        <taxon>Gunneridae</taxon>
        <taxon>Pentapetalae</taxon>
        <taxon>asterids</taxon>
        <taxon>campanulids</taxon>
        <taxon>Asterales</taxon>
        <taxon>Asteraceae</taxon>
        <taxon>Asteroideae</taxon>
        <taxon>Heliantheae alliance</taxon>
        <taxon>Heliantheae</taxon>
        <taxon>Helianthus</taxon>
    </lineage>
</organism>
<gene>
    <name evidence="1" type="ORF">HannXRQ_Chr16g0515571</name>
</gene>